<comment type="function">
    <text evidence="9">Part of the tripartite ATP-independent periplasmic (TRAP) transport system.</text>
</comment>
<evidence type="ECO:0000256" key="5">
    <source>
        <dbReference type="ARBA" id="ARBA00022692"/>
    </source>
</evidence>
<evidence type="ECO:0000256" key="3">
    <source>
        <dbReference type="ARBA" id="ARBA00022475"/>
    </source>
</evidence>
<comment type="caution">
    <text evidence="11">The sequence shown here is derived from an EMBL/GenBank/DDBJ whole genome shotgun (WGS) entry which is preliminary data.</text>
</comment>
<reference evidence="12" key="1">
    <citation type="journal article" date="2019" name="Int. J. Syst. Evol. Microbiol.">
        <title>The Global Catalogue of Microorganisms (GCM) 10K type strain sequencing project: providing services to taxonomists for standard genome sequencing and annotation.</title>
        <authorList>
            <consortium name="The Broad Institute Genomics Platform"/>
            <consortium name="The Broad Institute Genome Sequencing Center for Infectious Disease"/>
            <person name="Wu L."/>
            <person name="Ma J."/>
        </authorList>
    </citation>
    <scope>NUCLEOTIDE SEQUENCE [LARGE SCALE GENOMIC DNA]</scope>
    <source>
        <strain evidence="12">KCTC 52366</strain>
    </source>
</reference>
<dbReference type="InterPro" id="IPR007387">
    <property type="entry name" value="TRAP_DctQ"/>
</dbReference>
<proteinExistence type="inferred from homology"/>
<dbReference type="EMBL" id="JBHRTB010000010">
    <property type="protein sequence ID" value="MFC3145158.1"/>
    <property type="molecule type" value="Genomic_DNA"/>
</dbReference>
<evidence type="ECO:0000256" key="8">
    <source>
        <dbReference type="ARBA" id="ARBA00038436"/>
    </source>
</evidence>
<dbReference type="InterPro" id="IPR055348">
    <property type="entry name" value="DctQ"/>
</dbReference>
<dbReference type="Proteomes" id="UP001595632">
    <property type="component" value="Unassembled WGS sequence"/>
</dbReference>
<keyword evidence="6 9" id="KW-1133">Transmembrane helix</keyword>
<evidence type="ECO:0000313" key="12">
    <source>
        <dbReference type="Proteomes" id="UP001595632"/>
    </source>
</evidence>
<keyword evidence="7 9" id="KW-0472">Membrane</keyword>
<evidence type="ECO:0000256" key="4">
    <source>
        <dbReference type="ARBA" id="ARBA00022519"/>
    </source>
</evidence>
<keyword evidence="5 9" id="KW-0812">Transmembrane</keyword>
<feature type="transmembrane region" description="Helical" evidence="9">
    <location>
        <begin position="52"/>
        <end position="72"/>
    </location>
</feature>
<comment type="subunit">
    <text evidence="9">The complex comprises the extracytoplasmic solute receptor protein and the two transmembrane proteins.</text>
</comment>
<evidence type="ECO:0000256" key="1">
    <source>
        <dbReference type="ARBA" id="ARBA00004429"/>
    </source>
</evidence>
<evidence type="ECO:0000256" key="2">
    <source>
        <dbReference type="ARBA" id="ARBA00022448"/>
    </source>
</evidence>
<feature type="transmembrane region" description="Helical" evidence="9">
    <location>
        <begin position="134"/>
        <end position="157"/>
    </location>
</feature>
<feature type="transmembrane region" description="Helical" evidence="9">
    <location>
        <begin position="12"/>
        <end position="32"/>
    </location>
</feature>
<gene>
    <name evidence="11" type="ORF">ACFOGP_20725</name>
</gene>
<evidence type="ECO:0000259" key="10">
    <source>
        <dbReference type="Pfam" id="PF04290"/>
    </source>
</evidence>
<sequence>MQAILRLRDIALSGLALIGAVAVIALMLHVVADVAMRNLTNTPIPATFEIVTHYYMVALAFIPLAWVERSGGMVQVEIMEGLMSPGMTKVSDWLVALLSTLIYAALFWVTLQTALKNFDTGTFVMSQSTRLVTWPGYFILPAGFGIAALVTGLRLIAPDTAKPEAAK</sequence>
<accession>A0ABV7GU31</accession>
<feature type="transmembrane region" description="Helical" evidence="9">
    <location>
        <begin position="93"/>
        <end position="114"/>
    </location>
</feature>
<evidence type="ECO:0000256" key="6">
    <source>
        <dbReference type="ARBA" id="ARBA00022989"/>
    </source>
</evidence>
<dbReference type="PANTHER" id="PTHR35011">
    <property type="entry name" value="2,3-DIKETO-L-GULONATE TRAP TRANSPORTER SMALL PERMEASE PROTEIN YIAM"/>
    <property type="match status" value="1"/>
</dbReference>
<evidence type="ECO:0000313" key="11">
    <source>
        <dbReference type="EMBL" id="MFC3145158.1"/>
    </source>
</evidence>
<comment type="subcellular location">
    <subcellularLocation>
        <location evidence="1 9">Cell inner membrane</location>
        <topology evidence="1 9">Multi-pass membrane protein</topology>
    </subcellularLocation>
</comment>
<comment type="similarity">
    <text evidence="8 9">Belongs to the TRAP transporter small permease family.</text>
</comment>
<dbReference type="RefSeq" id="WP_275634532.1">
    <property type="nucleotide sequence ID" value="NZ_JARGYD010000010.1"/>
</dbReference>
<organism evidence="11 12">
    <name type="scientific">Psychromarinibacter halotolerans</name>
    <dbReference type="NCBI Taxonomy" id="1775175"/>
    <lineage>
        <taxon>Bacteria</taxon>
        <taxon>Pseudomonadati</taxon>
        <taxon>Pseudomonadota</taxon>
        <taxon>Alphaproteobacteria</taxon>
        <taxon>Rhodobacterales</taxon>
        <taxon>Paracoccaceae</taxon>
        <taxon>Psychromarinibacter</taxon>
    </lineage>
</organism>
<keyword evidence="4 9" id="KW-0997">Cell inner membrane</keyword>
<dbReference type="PANTHER" id="PTHR35011:SF10">
    <property type="entry name" value="TRAP TRANSPORTER SMALL PERMEASE PROTEIN"/>
    <property type="match status" value="1"/>
</dbReference>
<keyword evidence="3" id="KW-1003">Cell membrane</keyword>
<keyword evidence="12" id="KW-1185">Reference proteome</keyword>
<evidence type="ECO:0000256" key="9">
    <source>
        <dbReference type="RuleBase" id="RU369079"/>
    </source>
</evidence>
<keyword evidence="2 9" id="KW-0813">Transport</keyword>
<name>A0ABV7GU31_9RHOB</name>
<evidence type="ECO:0000256" key="7">
    <source>
        <dbReference type="ARBA" id="ARBA00023136"/>
    </source>
</evidence>
<protein>
    <recommendedName>
        <fullName evidence="9">TRAP transporter small permease protein</fullName>
    </recommendedName>
</protein>
<feature type="domain" description="Tripartite ATP-independent periplasmic transporters DctQ component" evidence="10">
    <location>
        <begin position="26"/>
        <end position="156"/>
    </location>
</feature>
<dbReference type="Pfam" id="PF04290">
    <property type="entry name" value="DctQ"/>
    <property type="match status" value="1"/>
</dbReference>